<evidence type="ECO:0000259" key="3">
    <source>
        <dbReference type="Pfam" id="PF13649"/>
    </source>
</evidence>
<dbReference type="PANTHER" id="PTHR43861:SF1">
    <property type="entry name" value="TRANS-ACONITATE 2-METHYLTRANSFERASE"/>
    <property type="match status" value="1"/>
</dbReference>
<organism evidence="4 5">
    <name type="scientific">Solirubrobacter pauli</name>
    <dbReference type="NCBI Taxonomy" id="166793"/>
    <lineage>
        <taxon>Bacteria</taxon>
        <taxon>Bacillati</taxon>
        <taxon>Actinomycetota</taxon>
        <taxon>Thermoleophilia</taxon>
        <taxon>Solirubrobacterales</taxon>
        <taxon>Solirubrobacteraceae</taxon>
        <taxon>Solirubrobacter</taxon>
    </lineage>
</organism>
<comment type="caution">
    <text evidence="4">The sequence shown here is derived from an EMBL/GenBank/DDBJ whole genome shotgun (WGS) entry which is preliminary data.</text>
</comment>
<reference evidence="4 5" key="1">
    <citation type="submission" date="2018-10" db="EMBL/GenBank/DDBJ databases">
        <title>Genomic Encyclopedia of Archaeal and Bacterial Type Strains, Phase II (KMG-II): from individual species to whole genera.</title>
        <authorList>
            <person name="Goeker M."/>
        </authorList>
    </citation>
    <scope>NUCLEOTIDE SEQUENCE [LARGE SCALE GENOMIC DNA]</scope>
    <source>
        <strain evidence="4 5">DSM 14954</strain>
    </source>
</reference>
<feature type="domain" description="Methyltransferase" evidence="3">
    <location>
        <begin position="67"/>
        <end position="161"/>
    </location>
</feature>
<dbReference type="EMBL" id="RBIL01000002">
    <property type="protein sequence ID" value="RKQ86850.1"/>
    <property type="molecule type" value="Genomic_DNA"/>
</dbReference>
<protein>
    <submittedName>
        <fullName evidence="4">Methyltransferase family protein</fullName>
    </submittedName>
</protein>
<dbReference type="CDD" id="cd02440">
    <property type="entry name" value="AdoMet_MTases"/>
    <property type="match status" value="1"/>
</dbReference>
<accession>A0A660L5J2</accession>
<dbReference type="GO" id="GO:0008168">
    <property type="term" value="F:methyltransferase activity"/>
    <property type="evidence" value="ECO:0007669"/>
    <property type="project" value="UniProtKB-KW"/>
</dbReference>
<dbReference type="PANTHER" id="PTHR43861">
    <property type="entry name" value="TRANS-ACONITATE 2-METHYLTRANSFERASE-RELATED"/>
    <property type="match status" value="1"/>
</dbReference>
<proteinExistence type="predicted"/>
<dbReference type="SUPFAM" id="SSF53335">
    <property type="entry name" value="S-adenosyl-L-methionine-dependent methyltransferases"/>
    <property type="match status" value="1"/>
</dbReference>
<dbReference type="Proteomes" id="UP000278962">
    <property type="component" value="Unassembled WGS sequence"/>
</dbReference>
<evidence type="ECO:0000256" key="1">
    <source>
        <dbReference type="ARBA" id="ARBA00022603"/>
    </source>
</evidence>
<dbReference type="Gene3D" id="3.40.50.150">
    <property type="entry name" value="Vaccinia Virus protein VP39"/>
    <property type="match status" value="1"/>
</dbReference>
<keyword evidence="5" id="KW-1185">Reference proteome</keyword>
<name>A0A660L5J2_9ACTN</name>
<sequence length="231" mass="25268">MANARPRGLIAAALTVRQAVRGGEPDRARSQLRYGAMAHSYELRTASGDFGRRELVERLGPRPGEVILDVGCGTGRNFEQIRERIGPTGRLIGIEPSPEMLTLAEALVRRRGWTNVELICAGAEEAEIPVVADGAILCAVHDVMRSTSALTNVLEHVRSGGRIAAGGPKWVPWKRLGALWLNRTTWHLNRDCVSTFAGFQCPWERLAELVPDVEVEERYGGAGYIAHAARP</sequence>
<dbReference type="RefSeq" id="WP_170179370.1">
    <property type="nucleotide sequence ID" value="NZ_RBIL01000002.1"/>
</dbReference>
<dbReference type="GO" id="GO:0032259">
    <property type="term" value="P:methylation"/>
    <property type="evidence" value="ECO:0007669"/>
    <property type="project" value="UniProtKB-KW"/>
</dbReference>
<evidence type="ECO:0000256" key="2">
    <source>
        <dbReference type="ARBA" id="ARBA00022679"/>
    </source>
</evidence>
<keyword evidence="1 4" id="KW-0489">Methyltransferase</keyword>
<gene>
    <name evidence="4" type="ORF">C8N24_4865</name>
</gene>
<evidence type="ECO:0000313" key="4">
    <source>
        <dbReference type="EMBL" id="RKQ86850.1"/>
    </source>
</evidence>
<dbReference type="InterPro" id="IPR029063">
    <property type="entry name" value="SAM-dependent_MTases_sf"/>
</dbReference>
<dbReference type="AlphaFoldDB" id="A0A660L5J2"/>
<evidence type="ECO:0000313" key="5">
    <source>
        <dbReference type="Proteomes" id="UP000278962"/>
    </source>
</evidence>
<dbReference type="Pfam" id="PF13649">
    <property type="entry name" value="Methyltransf_25"/>
    <property type="match status" value="1"/>
</dbReference>
<dbReference type="InterPro" id="IPR041698">
    <property type="entry name" value="Methyltransf_25"/>
</dbReference>
<keyword evidence="2 4" id="KW-0808">Transferase</keyword>